<evidence type="ECO:0000313" key="2">
    <source>
        <dbReference type="Proteomes" id="UP000465241"/>
    </source>
</evidence>
<dbReference type="EMBL" id="BLKT01000003">
    <property type="protein sequence ID" value="GFG58522.1"/>
    <property type="molecule type" value="Genomic_DNA"/>
</dbReference>
<protein>
    <submittedName>
        <fullName evidence="1">Uncharacterized protein</fullName>
    </submittedName>
</protein>
<gene>
    <name evidence="1" type="ORF">MMUR_26580</name>
</gene>
<dbReference type="Proteomes" id="UP000465241">
    <property type="component" value="Unassembled WGS sequence"/>
</dbReference>
<sequence length="57" mass="6052">MAHRVMVYVEKLRKHGVVAITELSADGGGGDLRFNPDSGFGEAGGLGQTAKQLIPIW</sequence>
<evidence type="ECO:0000313" key="1">
    <source>
        <dbReference type="EMBL" id="GFG58522.1"/>
    </source>
</evidence>
<organism evidence="1 2">
    <name type="scientific">Mycolicibacterium murale</name>
    <dbReference type="NCBI Taxonomy" id="182220"/>
    <lineage>
        <taxon>Bacteria</taxon>
        <taxon>Bacillati</taxon>
        <taxon>Actinomycetota</taxon>
        <taxon>Actinomycetes</taxon>
        <taxon>Mycobacteriales</taxon>
        <taxon>Mycobacteriaceae</taxon>
        <taxon>Mycolicibacterium</taxon>
    </lineage>
</organism>
<name>A0A7I9WL99_9MYCO</name>
<accession>A0A7I9WL99</accession>
<reference evidence="1 2" key="1">
    <citation type="journal article" date="2019" name="Emerg. Microbes Infect.">
        <title>Comprehensive subspecies identification of 175 nontuberculous mycobacteria species based on 7547 genomic profiles.</title>
        <authorList>
            <person name="Matsumoto Y."/>
            <person name="Kinjo T."/>
            <person name="Motooka D."/>
            <person name="Nabeya D."/>
            <person name="Jung N."/>
            <person name="Uechi K."/>
            <person name="Horii T."/>
            <person name="Iida T."/>
            <person name="Fujita J."/>
            <person name="Nakamura S."/>
        </authorList>
    </citation>
    <scope>NUCLEOTIDE SEQUENCE [LARGE SCALE GENOMIC DNA]</scope>
    <source>
        <strain evidence="1 2">JCM 13392</strain>
    </source>
</reference>
<keyword evidence="2" id="KW-1185">Reference proteome</keyword>
<proteinExistence type="predicted"/>
<dbReference type="AlphaFoldDB" id="A0A7I9WL99"/>
<comment type="caution">
    <text evidence="1">The sequence shown here is derived from an EMBL/GenBank/DDBJ whole genome shotgun (WGS) entry which is preliminary data.</text>
</comment>